<reference evidence="1 2" key="1">
    <citation type="submission" date="2020-02" db="EMBL/GenBank/DDBJ databases">
        <authorList>
            <person name="Ferguson B K."/>
        </authorList>
    </citation>
    <scope>NUCLEOTIDE SEQUENCE [LARGE SCALE GENOMIC DNA]</scope>
</reference>
<sequence length="125" mass="14024">MAVPRERTAVHGHSAEYTSIGCNIPSHTHVTYGDHRPREALLYAETDFTIAPYTILYMFAQITSLRVYTAEALARVYECNIVANFSSEILNASRDTMSNDALAMTATHILYCIIDYADSSLLERK</sequence>
<gene>
    <name evidence="1" type="ORF">TBRA_LOCUS16482</name>
</gene>
<protein>
    <submittedName>
        <fullName evidence="1">Uncharacterized protein</fullName>
    </submittedName>
</protein>
<proteinExistence type="predicted"/>
<dbReference type="Proteomes" id="UP000479190">
    <property type="component" value="Unassembled WGS sequence"/>
</dbReference>
<accession>A0A6H5J4C7</accession>
<evidence type="ECO:0000313" key="1">
    <source>
        <dbReference type="EMBL" id="CAB0044913.1"/>
    </source>
</evidence>
<keyword evidence="2" id="KW-1185">Reference proteome</keyword>
<dbReference type="AlphaFoldDB" id="A0A6H5J4C7"/>
<dbReference type="EMBL" id="CADCXV010001505">
    <property type="protein sequence ID" value="CAB0044913.1"/>
    <property type="molecule type" value="Genomic_DNA"/>
</dbReference>
<name>A0A6H5J4C7_9HYME</name>
<evidence type="ECO:0000313" key="2">
    <source>
        <dbReference type="Proteomes" id="UP000479190"/>
    </source>
</evidence>
<organism evidence="1 2">
    <name type="scientific">Trichogramma brassicae</name>
    <dbReference type="NCBI Taxonomy" id="86971"/>
    <lineage>
        <taxon>Eukaryota</taxon>
        <taxon>Metazoa</taxon>
        <taxon>Ecdysozoa</taxon>
        <taxon>Arthropoda</taxon>
        <taxon>Hexapoda</taxon>
        <taxon>Insecta</taxon>
        <taxon>Pterygota</taxon>
        <taxon>Neoptera</taxon>
        <taxon>Endopterygota</taxon>
        <taxon>Hymenoptera</taxon>
        <taxon>Apocrita</taxon>
        <taxon>Proctotrupomorpha</taxon>
        <taxon>Chalcidoidea</taxon>
        <taxon>Trichogrammatidae</taxon>
        <taxon>Trichogramma</taxon>
    </lineage>
</organism>